<dbReference type="FunFam" id="3.40.640.10:FF:000084">
    <property type="entry name" value="IscS-like cysteine desulfurase"/>
    <property type="match status" value="1"/>
</dbReference>
<accession>A0A381R970</accession>
<dbReference type="AlphaFoldDB" id="A0A381R970"/>
<dbReference type="InterPro" id="IPR016454">
    <property type="entry name" value="Cysteine_dSase"/>
</dbReference>
<dbReference type="Gene3D" id="3.40.640.10">
    <property type="entry name" value="Type I PLP-dependent aspartate aminotransferase-like (Major domain)"/>
    <property type="match status" value="1"/>
</dbReference>
<sequence length="377" mass="41003">MLYFDHSATTPIDKTVQSLMSELNLNMYGNPSSIYDLGRKAKHVIEKARKQFADSINCDPKEVIFTGGGSEANNIILWNMVHQKRKHVITSSIEHPAVLLVLKELEKLGVEHTIVSVDKNGCVNPDDIKNNITSDTGLITIMMANNEVGTIEPITDIAHIAKEHDILFHSDAIQVLGKLPVDVKKLNVDMMSFSAHKFYGPKGVGALYIKNGVTIKPMIIGGSQEKNVRAGTENVSGIAGLGLAAEIASKSVNEDSSHLLELENHFRNHIIEQNHDIVFNGFAKNHLPGLINLTIPNISSDLLLIHLDKEGIAISNGSACSSGTISPSLVLQAMGISDKKNLESIRISAGKHNTIDEVNKLVESIHSSIITIHKNSS</sequence>
<dbReference type="Gene3D" id="1.10.260.50">
    <property type="match status" value="1"/>
</dbReference>
<name>A0A381R970_9ZZZZ</name>
<dbReference type="GO" id="GO:0051536">
    <property type="term" value="F:iron-sulfur cluster binding"/>
    <property type="evidence" value="ECO:0007669"/>
    <property type="project" value="UniProtKB-KW"/>
</dbReference>
<feature type="domain" description="Aminotransferase class V" evidence="9">
    <location>
        <begin position="3"/>
        <end position="361"/>
    </location>
</feature>
<comment type="similarity">
    <text evidence="2">Belongs to the class-V pyridoxal-phosphate-dependent aminotransferase family. NifS/IscS subfamily.</text>
</comment>
<dbReference type="Gene3D" id="3.90.1150.10">
    <property type="entry name" value="Aspartate Aminotransferase, domain 1"/>
    <property type="match status" value="1"/>
</dbReference>
<dbReference type="EC" id="2.8.1.7" evidence="3"/>
<keyword evidence="7" id="KW-0408">Iron</keyword>
<keyword evidence="8" id="KW-0411">Iron-sulfur</keyword>
<dbReference type="PANTHER" id="PTHR11601">
    <property type="entry name" value="CYSTEINE DESULFURYLASE FAMILY MEMBER"/>
    <property type="match status" value="1"/>
</dbReference>
<dbReference type="InterPro" id="IPR015424">
    <property type="entry name" value="PyrdxlP-dep_Trfase"/>
</dbReference>
<evidence type="ECO:0000256" key="3">
    <source>
        <dbReference type="ARBA" id="ARBA00012239"/>
    </source>
</evidence>
<evidence type="ECO:0000256" key="8">
    <source>
        <dbReference type="ARBA" id="ARBA00023014"/>
    </source>
</evidence>
<dbReference type="InterPro" id="IPR000192">
    <property type="entry name" value="Aminotrans_V_dom"/>
</dbReference>
<evidence type="ECO:0000256" key="5">
    <source>
        <dbReference type="ARBA" id="ARBA00022723"/>
    </source>
</evidence>
<dbReference type="InterPro" id="IPR015421">
    <property type="entry name" value="PyrdxlP-dep_Trfase_major"/>
</dbReference>
<dbReference type="NCBIfam" id="NF002806">
    <property type="entry name" value="PRK02948.1"/>
    <property type="match status" value="1"/>
</dbReference>
<dbReference type="GO" id="GO:0046872">
    <property type="term" value="F:metal ion binding"/>
    <property type="evidence" value="ECO:0007669"/>
    <property type="project" value="UniProtKB-KW"/>
</dbReference>
<evidence type="ECO:0000256" key="4">
    <source>
        <dbReference type="ARBA" id="ARBA00022679"/>
    </source>
</evidence>
<reference evidence="10" key="1">
    <citation type="submission" date="2018-05" db="EMBL/GenBank/DDBJ databases">
        <authorList>
            <person name="Lanie J.A."/>
            <person name="Ng W.-L."/>
            <person name="Kazmierczak K.M."/>
            <person name="Andrzejewski T.M."/>
            <person name="Davidsen T.M."/>
            <person name="Wayne K.J."/>
            <person name="Tettelin H."/>
            <person name="Glass J.I."/>
            <person name="Rusch D."/>
            <person name="Podicherti R."/>
            <person name="Tsui H.-C.T."/>
            <person name="Winkler M.E."/>
        </authorList>
    </citation>
    <scope>NUCLEOTIDE SEQUENCE</scope>
</reference>
<dbReference type="Pfam" id="PF00266">
    <property type="entry name" value="Aminotran_5"/>
    <property type="match status" value="1"/>
</dbReference>
<keyword evidence="6" id="KW-0663">Pyridoxal phosphate</keyword>
<dbReference type="InterPro" id="IPR020578">
    <property type="entry name" value="Aminotrans_V_PyrdxlP_BS"/>
</dbReference>
<dbReference type="SUPFAM" id="SSF53383">
    <property type="entry name" value="PLP-dependent transferases"/>
    <property type="match status" value="1"/>
</dbReference>
<gene>
    <name evidence="10" type="ORF">METZ01_LOCUS40233</name>
</gene>
<dbReference type="PIRSF" id="PIRSF005572">
    <property type="entry name" value="NifS"/>
    <property type="match status" value="1"/>
</dbReference>
<dbReference type="EMBL" id="UINC01001722">
    <property type="protein sequence ID" value="SUZ87379.1"/>
    <property type="molecule type" value="Genomic_DNA"/>
</dbReference>
<evidence type="ECO:0000259" key="9">
    <source>
        <dbReference type="Pfam" id="PF00266"/>
    </source>
</evidence>
<protein>
    <recommendedName>
        <fullName evidence="3">cysteine desulfurase</fullName>
        <ecNumber evidence="3">2.8.1.7</ecNumber>
    </recommendedName>
</protein>
<comment type="cofactor">
    <cofactor evidence="1">
        <name>pyridoxal 5'-phosphate</name>
        <dbReference type="ChEBI" id="CHEBI:597326"/>
    </cofactor>
</comment>
<evidence type="ECO:0000256" key="7">
    <source>
        <dbReference type="ARBA" id="ARBA00023004"/>
    </source>
</evidence>
<keyword evidence="5" id="KW-0479">Metal-binding</keyword>
<dbReference type="PROSITE" id="PS00595">
    <property type="entry name" value="AA_TRANSFER_CLASS_5"/>
    <property type="match status" value="1"/>
</dbReference>
<keyword evidence="4" id="KW-0808">Transferase</keyword>
<evidence type="ECO:0000256" key="6">
    <source>
        <dbReference type="ARBA" id="ARBA00022898"/>
    </source>
</evidence>
<dbReference type="GO" id="GO:0031071">
    <property type="term" value="F:cysteine desulfurase activity"/>
    <property type="evidence" value="ECO:0007669"/>
    <property type="project" value="UniProtKB-EC"/>
</dbReference>
<organism evidence="10">
    <name type="scientific">marine metagenome</name>
    <dbReference type="NCBI Taxonomy" id="408172"/>
    <lineage>
        <taxon>unclassified sequences</taxon>
        <taxon>metagenomes</taxon>
        <taxon>ecological metagenomes</taxon>
    </lineage>
</organism>
<evidence type="ECO:0000256" key="1">
    <source>
        <dbReference type="ARBA" id="ARBA00001933"/>
    </source>
</evidence>
<evidence type="ECO:0000256" key="2">
    <source>
        <dbReference type="ARBA" id="ARBA00006490"/>
    </source>
</evidence>
<dbReference type="PANTHER" id="PTHR11601:SF34">
    <property type="entry name" value="CYSTEINE DESULFURASE"/>
    <property type="match status" value="1"/>
</dbReference>
<proteinExistence type="inferred from homology"/>
<evidence type="ECO:0000313" key="10">
    <source>
        <dbReference type="EMBL" id="SUZ87379.1"/>
    </source>
</evidence>
<dbReference type="InterPro" id="IPR015422">
    <property type="entry name" value="PyrdxlP-dep_Trfase_small"/>
</dbReference>